<sequence length="480" mass="53369">MIMEIITRETIKPSFPTPIHLRNFKLSLLDQLAPVCYGPLLLFYSLNAQINPQLTLSERSQILKTSLSETLTRFYPLAGRIKDDTSIECNDYGVVFVETRINCFLSTFLGEPDAQMITKLIPIEIESPEACTGSLLQVQINCFSCGGLAIGVCISQKISDALTATIFIKDWAATAASASSSAGCGSTLQAEALLPLFNASSIFPPQNFSFKMPIAQLKKEGYVAKRFFFEASKITALKAKASSESVKNPTRVEALTGLIWKCAMNASRSNTDFRLSILSQSVNMRRRMVPSLPEHTIGNLAGHFASLATEGDIELSSLVGQLRKGMKDFREDYVKKLQGDDAFVANRESFKEAVHMRQEVNIDFYISTSLCRFPFYGIDFGWGKPAWVTIPSGAFKNVILMMDSRDGDGIEAWVTLSEEDMAFFQRDQELLAFASLNPSVISTPITPQVFSLNIKKYMRAYCCFDLFCFEHCSIVGRQLP</sequence>
<evidence type="ECO:0000256" key="3">
    <source>
        <dbReference type="ARBA" id="ARBA00023315"/>
    </source>
</evidence>
<keyword evidence="3" id="KW-0012">Acyltransferase</keyword>
<organism evidence="4 5">
    <name type="scientific">Hevea brasiliensis</name>
    <name type="common">Para rubber tree</name>
    <name type="synonym">Siphonia brasiliensis</name>
    <dbReference type="NCBI Taxonomy" id="3981"/>
    <lineage>
        <taxon>Eukaryota</taxon>
        <taxon>Viridiplantae</taxon>
        <taxon>Streptophyta</taxon>
        <taxon>Embryophyta</taxon>
        <taxon>Tracheophyta</taxon>
        <taxon>Spermatophyta</taxon>
        <taxon>Magnoliopsida</taxon>
        <taxon>eudicotyledons</taxon>
        <taxon>Gunneridae</taxon>
        <taxon>Pentapetalae</taxon>
        <taxon>rosids</taxon>
        <taxon>fabids</taxon>
        <taxon>Malpighiales</taxon>
        <taxon>Euphorbiaceae</taxon>
        <taxon>Crotonoideae</taxon>
        <taxon>Micrandreae</taxon>
        <taxon>Hevea</taxon>
    </lineage>
</organism>
<evidence type="ECO:0000256" key="2">
    <source>
        <dbReference type="ARBA" id="ARBA00022679"/>
    </source>
</evidence>
<protein>
    <submittedName>
        <fullName evidence="4">Uncharacterized protein</fullName>
    </submittedName>
</protein>
<evidence type="ECO:0000313" key="4">
    <source>
        <dbReference type="EMBL" id="KAJ9169402.1"/>
    </source>
</evidence>
<dbReference type="PANTHER" id="PTHR31623">
    <property type="entry name" value="F21J9.9"/>
    <property type="match status" value="1"/>
</dbReference>
<dbReference type="PANTHER" id="PTHR31623:SF122">
    <property type="entry name" value="HXXXD-TYPE ACYL-TRANSFERASE FAMILY PROTEIN"/>
    <property type="match status" value="1"/>
</dbReference>
<dbReference type="Pfam" id="PF02458">
    <property type="entry name" value="Transferase"/>
    <property type="match status" value="1"/>
</dbReference>
<comment type="caution">
    <text evidence="4">The sequence shown here is derived from an EMBL/GenBank/DDBJ whole genome shotgun (WGS) entry which is preliminary data.</text>
</comment>
<keyword evidence="5" id="KW-1185">Reference proteome</keyword>
<reference evidence="4 5" key="1">
    <citation type="journal article" date="2023" name="Plant Biotechnol. J.">
        <title>Chromosome-level wild Hevea brasiliensis genome provides new tools for genomic-assisted breeding and valuable loci to elevate rubber yield.</title>
        <authorList>
            <person name="Cheng H."/>
            <person name="Song X."/>
            <person name="Hu Y."/>
            <person name="Wu T."/>
            <person name="Yang Q."/>
            <person name="An Z."/>
            <person name="Feng S."/>
            <person name="Deng Z."/>
            <person name="Wu W."/>
            <person name="Zeng X."/>
            <person name="Tu M."/>
            <person name="Wang X."/>
            <person name="Huang H."/>
        </authorList>
    </citation>
    <scope>NUCLEOTIDE SEQUENCE [LARGE SCALE GENOMIC DNA]</scope>
    <source>
        <strain evidence="4">MT/VB/25A 57/8</strain>
    </source>
</reference>
<dbReference type="Gene3D" id="3.30.559.10">
    <property type="entry name" value="Chloramphenicol acetyltransferase-like domain"/>
    <property type="match status" value="2"/>
</dbReference>
<proteinExistence type="inferred from homology"/>
<comment type="similarity">
    <text evidence="1">Belongs to the plant acyltransferase family.</text>
</comment>
<dbReference type="EMBL" id="JARPOI010000010">
    <property type="protein sequence ID" value="KAJ9169402.1"/>
    <property type="molecule type" value="Genomic_DNA"/>
</dbReference>
<dbReference type="InterPro" id="IPR023213">
    <property type="entry name" value="CAT-like_dom_sf"/>
</dbReference>
<keyword evidence="2" id="KW-0808">Transferase</keyword>
<dbReference type="Proteomes" id="UP001174677">
    <property type="component" value="Chromosome 10"/>
</dbReference>
<evidence type="ECO:0000256" key="1">
    <source>
        <dbReference type="ARBA" id="ARBA00009861"/>
    </source>
</evidence>
<gene>
    <name evidence="4" type="ORF">P3X46_017604</name>
</gene>
<accession>A0ABQ9LN46</accession>
<evidence type="ECO:0000313" key="5">
    <source>
        <dbReference type="Proteomes" id="UP001174677"/>
    </source>
</evidence>
<name>A0ABQ9LN46_HEVBR</name>